<gene>
    <name evidence="2" type="ORF">KCU76_g17774</name>
</gene>
<sequence length="489" mass="56430">MLEQLPSEVLHLVFEHLATTPDFVYYDDDEQNEYHLSNWKALAQLCKVSRQMRRVAEPLLYRHYAKPDSTRIHRGHQLFRGFLATVLNRPELLQYIRFLYIGAWRYKPGAYAQYAAYATSRGARSLTYPDELWSLYDDYAETSVLGDAWKEALLVGEEAAEIALLMSLTPNLEHIEFCMPDLSLREKNAPQYFWPRLLVPSAGWDPAHHFRRLDSVMVHKRDLKVEMPAPDVYGFEVDPFLPFIGLPKMKVFWVEVDNSGAYEVLPEDYPLSDEVSHLTDLTLGLSYIHPMKLIQILKRCTKLEAFDCNFQPELVFVPGFSWDTIREALSSSRHTLEELTLNAHPHSQLATEHDSSEGTCVSIGSLREFTSLRKLDVLQTTLLGFENLIDDLTLAVPALPFVEMLPSSLESITIDLCTFTIVPYLEDMSTKLQEQFPHLQEIRLSSIDLKIWDMDNHPEAEHDSLLQSRKDRVKRLKEVFVKAGVQWLQ</sequence>
<feature type="non-terminal residue" evidence="2">
    <location>
        <position position="489"/>
    </location>
</feature>
<proteinExistence type="predicted"/>
<dbReference type="OrthoDB" id="2520703at2759"/>
<dbReference type="AlphaFoldDB" id="A0A9P8E046"/>
<dbReference type="Proteomes" id="UP000779574">
    <property type="component" value="Unassembled WGS sequence"/>
</dbReference>
<dbReference type="Pfam" id="PF24969">
    <property type="entry name" value="LRR_15"/>
    <property type="match status" value="1"/>
</dbReference>
<dbReference type="SUPFAM" id="SSF52047">
    <property type="entry name" value="RNI-like"/>
    <property type="match status" value="1"/>
</dbReference>
<reference evidence="2" key="2">
    <citation type="submission" date="2021-08" db="EMBL/GenBank/DDBJ databases">
        <authorList>
            <person name="Gostincar C."/>
            <person name="Sun X."/>
            <person name="Song Z."/>
            <person name="Gunde-Cimerman N."/>
        </authorList>
    </citation>
    <scope>NUCLEOTIDE SEQUENCE</scope>
    <source>
        <strain evidence="2">EXF-9911</strain>
    </source>
</reference>
<feature type="domain" description="Leucine-rich repeat" evidence="1">
    <location>
        <begin position="136"/>
        <end position="415"/>
    </location>
</feature>
<evidence type="ECO:0000313" key="2">
    <source>
        <dbReference type="EMBL" id="KAG9667229.1"/>
    </source>
</evidence>
<dbReference type="EMBL" id="JAHFXF010001451">
    <property type="protein sequence ID" value="KAG9667229.1"/>
    <property type="molecule type" value="Genomic_DNA"/>
</dbReference>
<name>A0A9P8E046_AURME</name>
<evidence type="ECO:0000259" key="1">
    <source>
        <dbReference type="Pfam" id="PF24969"/>
    </source>
</evidence>
<dbReference type="InterPro" id="IPR056867">
    <property type="entry name" value="LRR_15"/>
</dbReference>
<accession>A0A9P8E046</accession>
<comment type="caution">
    <text evidence="2">The sequence shown here is derived from an EMBL/GenBank/DDBJ whole genome shotgun (WGS) entry which is preliminary data.</text>
</comment>
<organism evidence="2 3">
    <name type="scientific">Aureobasidium melanogenum</name>
    <name type="common">Aureobasidium pullulans var. melanogenum</name>
    <dbReference type="NCBI Taxonomy" id="46634"/>
    <lineage>
        <taxon>Eukaryota</taxon>
        <taxon>Fungi</taxon>
        <taxon>Dikarya</taxon>
        <taxon>Ascomycota</taxon>
        <taxon>Pezizomycotina</taxon>
        <taxon>Dothideomycetes</taxon>
        <taxon>Dothideomycetidae</taxon>
        <taxon>Dothideales</taxon>
        <taxon>Saccotheciaceae</taxon>
        <taxon>Aureobasidium</taxon>
    </lineage>
</organism>
<protein>
    <recommendedName>
        <fullName evidence="1">Leucine-rich repeat domain-containing protein</fullName>
    </recommendedName>
</protein>
<reference evidence="2" key="1">
    <citation type="journal article" date="2021" name="J Fungi (Basel)">
        <title>Virulence traits and population genomics of the black yeast Aureobasidium melanogenum.</title>
        <authorList>
            <person name="Cernosa A."/>
            <person name="Sun X."/>
            <person name="Gostincar C."/>
            <person name="Fang C."/>
            <person name="Gunde-Cimerman N."/>
            <person name="Song Z."/>
        </authorList>
    </citation>
    <scope>NUCLEOTIDE SEQUENCE</scope>
    <source>
        <strain evidence="2">EXF-9911</strain>
    </source>
</reference>
<evidence type="ECO:0000313" key="3">
    <source>
        <dbReference type="Proteomes" id="UP000779574"/>
    </source>
</evidence>